<dbReference type="Pfam" id="PF13302">
    <property type="entry name" value="Acetyltransf_3"/>
    <property type="match status" value="1"/>
</dbReference>
<protein>
    <submittedName>
        <fullName evidence="5">GNAT family N-acetyltransferase</fullName>
        <ecNumber evidence="5">2.3.-.-</ecNumber>
    </submittedName>
</protein>
<gene>
    <name evidence="5" type="ORF">ACFSM5_14720</name>
</gene>
<feature type="domain" description="N-acetyltransferase" evidence="4">
    <location>
        <begin position="19"/>
        <end position="189"/>
    </location>
</feature>
<dbReference type="PANTHER" id="PTHR43792:SF8">
    <property type="entry name" value="[RIBOSOMAL PROTEIN US5]-ALANINE N-ACETYLTRANSFERASE"/>
    <property type="match status" value="1"/>
</dbReference>
<dbReference type="PROSITE" id="PS51186">
    <property type="entry name" value="GNAT"/>
    <property type="match status" value="1"/>
</dbReference>
<dbReference type="EMBL" id="JBHUIP010000012">
    <property type="protein sequence ID" value="MFD2264152.1"/>
    <property type="molecule type" value="Genomic_DNA"/>
</dbReference>
<evidence type="ECO:0000313" key="6">
    <source>
        <dbReference type="Proteomes" id="UP001597295"/>
    </source>
</evidence>
<reference evidence="6" key="1">
    <citation type="journal article" date="2019" name="Int. J. Syst. Evol. Microbiol.">
        <title>The Global Catalogue of Microorganisms (GCM) 10K type strain sequencing project: providing services to taxonomists for standard genome sequencing and annotation.</title>
        <authorList>
            <consortium name="The Broad Institute Genomics Platform"/>
            <consortium name="The Broad Institute Genome Sequencing Center for Infectious Disease"/>
            <person name="Wu L."/>
            <person name="Ma J."/>
        </authorList>
    </citation>
    <scope>NUCLEOTIDE SEQUENCE [LARGE SCALE GENOMIC DNA]</scope>
    <source>
        <strain evidence="6">CGMCC 1.19062</strain>
    </source>
</reference>
<sequence length="197" mass="22616">MLLWFGTGFPDIELRTARLLLRPPQNGDWAAWAQVRASSRDFLTPWEPTWPDDALTSASYRRRWRRQMTQWDQDEAYTFHMFRRTDMALLGALSITNVRRGVAQIASIGYWIGQNYARQGYMTEALAAAADYSFGALNLHRIEAACLPKNEASRGLLEKVGFRQEGQARAYLKINGRWEDHLLFALLTDDMRLSAGL</sequence>
<comment type="caution">
    <text evidence="5">The sequence shown here is derived from an EMBL/GenBank/DDBJ whole genome shotgun (WGS) entry which is preliminary data.</text>
</comment>
<organism evidence="5 6">
    <name type="scientific">Lacibacterium aquatile</name>
    <dbReference type="NCBI Taxonomy" id="1168082"/>
    <lineage>
        <taxon>Bacteria</taxon>
        <taxon>Pseudomonadati</taxon>
        <taxon>Pseudomonadota</taxon>
        <taxon>Alphaproteobacteria</taxon>
        <taxon>Rhodospirillales</taxon>
        <taxon>Rhodospirillaceae</taxon>
    </lineage>
</organism>
<keyword evidence="6" id="KW-1185">Reference proteome</keyword>
<dbReference type="InterPro" id="IPR051531">
    <property type="entry name" value="N-acetyltransferase"/>
</dbReference>
<accession>A0ABW5DSU7</accession>
<dbReference type="GO" id="GO:0016746">
    <property type="term" value="F:acyltransferase activity"/>
    <property type="evidence" value="ECO:0007669"/>
    <property type="project" value="UniProtKB-KW"/>
</dbReference>
<name>A0ABW5DSU7_9PROT</name>
<keyword evidence="1 5" id="KW-0808">Transferase</keyword>
<dbReference type="InterPro" id="IPR016181">
    <property type="entry name" value="Acyl_CoA_acyltransferase"/>
</dbReference>
<dbReference type="InterPro" id="IPR000182">
    <property type="entry name" value="GNAT_dom"/>
</dbReference>
<evidence type="ECO:0000313" key="5">
    <source>
        <dbReference type="EMBL" id="MFD2264152.1"/>
    </source>
</evidence>
<comment type="similarity">
    <text evidence="3">Belongs to the acetyltransferase family. RimJ subfamily.</text>
</comment>
<evidence type="ECO:0000256" key="1">
    <source>
        <dbReference type="ARBA" id="ARBA00022679"/>
    </source>
</evidence>
<dbReference type="RefSeq" id="WP_379877195.1">
    <property type="nucleotide sequence ID" value="NZ_JBHUIP010000012.1"/>
</dbReference>
<keyword evidence="2 5" id="KW-0012">Acyltransferase</keyword>
<evidence type="ECO:0000256" key="2">
    <source>
        <dbReference type="ARBA" id="ARBA00023315"/>
    </source>
</evidence>
<proteinExistence type="inferred from homology"/>
<dbReference type="Gene3D" id="3.40.630.30">
    <property type="match status" value="1"/>
</dbReference>
<dbReference type="SUPFAM" id="SSF55729">
    <property type="entry name" value="Acyl-CoA N-acyltransferases (Nat)"/>
    <property type="match status" value="1"/>
</dbReference>
<evidence type="ECO:0000256" key="3">
    <source>
        <dbReference type="ARBA" id="ARBA00038502"/>
    </source>
</evidence>
<dbReference type="Proteomes" id="UP001597295">
    <property type="component" value="Unassembled WGS sequence"/>
</dbReference>
<dbReference type="PANTHER" id="PTHR43792">
    <property type="entry name" value="GNAT FAMILY, PUTATIVE (AFU_ORTHOLOGUE AFUA_3G00765)-RELATED-RELATED"/>
    <property type="match status" value="1"/>
</dbReference>
<dbReference type="EC" id="2.3.-.-" evidence="5"/>
<evidence type="ECO:0000259" key="4">
    <source>
        <dbReference type="PROSITE" id="PS51186"/>
    </source>
</evidence>